<dbReference type="GO" id="GO:0004337">
    <property type="term" value="F:(2E,6E)-farnesyl diphosphate synthase activity"/>
    <property type="evidence" value="ECO:0007669"/>
    <property type="project" value="UniProtKB-EC"/>
</dbReference>
<dbReference type="InterPro" id="IPR008949">
    <property type="entry name" value="Isoprenoid_synthase_dom_sf"/>
</dbReference>
<protein>
    <submittedName>
        <fullName evidence="4">Geranylgeranyl diphosphate synthase type I</fullName>
        <ecNumber evidence="4">2.5.1.1</ecNumber>
        <ecNumber evidence="4">2.5.1.10</ecNumber>
        <ecNumber evidence="4">2.5.1.29</ecNumber>
    </submittedName>
</protein>
<name>A0A9X2K2S0_9ACTN</name>
<keyword evidence="1" id="KW-0479">Metal-binding</keyword>
<gene>
    <name evidence="4" type="ORF">HD597_004390</name>
</gene>
<dbReference type="CDD" id="cd00685">
    <property type="entry name" value="Trans_IPPS_HT"/>
    <property type="match status" value="1"/>
</dbReference>
<evidence type="ECO:0000313" key="5">
    <source>
        <dbReference type="Proteomes" id="UP001139648"/>
    </source>
</evidence>
<dbReference type="SFLD" id="SFLDS00005">
    <property type="entry name" value="Isoprenoid_Synthase_Type_I"/>
    <property type="match status" value="1"/>
</dbReference>
<sequence>MTTSRAHPSTGTCPPPLLSRARELTEPVLRTLIDGLPGRLRRVAGYHMGWWDTEGRPAGHSGKCLRPALVLACAQASSDLDAAAAPPVLAAAAAVELVHDYSLLHDDVLDGDRTRRHRPTAWSVFGINQAILTGDTLMALAMQQVAIGKAALVLSRAVQELCEGQSADLAFETRDDVTVAECLAMAEQKTGALTGAACELGALTAGADETVAAAYGRFGRDFGMTMQLTDDLLGIWGDPSVTGKPAGADLISRKKTLPVMAALESGTPVAERLAGIYHDARELDADGLAQVKRLIEAAGGRDWVRAEIARRTRAALAALAEVGPTAAGSADLLLLIDMAGNRDH</sequence>
<dbReference type="Proteomes" id="UP001139648">
    <property type="component" value="Unassembled WGS sequence"/>
</dbReference>
<dbReference type="EMBL" id="JAMZEB010000002">
    <property type="protein sequence ID" value="MCP2357370.1"/>
    <property type="molecule type" value="Genomic_DNA"/>
</dbReference>
<dbReference type="EC" id="2.5.1.29" evidence="4"/>
<dbReference type="PANTHER" id="PTHR12001">
    <property type="entry name" value="GERANYLGERANYL PYROPHOSPHATE SYNTHASE"/>
    <property type="match status" value="1"/>
</dbReference>
<evidence type="ECO:0000256" key="3">
    <source>
        <dbReference type="RuleBase" id="RU004466"/>
    </source>
</evidence>
<reference evidence="4" key="1">
    <citation type="submission" date="2022-06" db="EMBL/GenBank/DDBJ databases">
        <title>Sequencing the genomes of 1000 actinobacteria strains.</title>
        <authorList>
            <person name="Klenk H.-P."/>
        </authorList>
    </citation>
    <scope>NUCLEOTIDE SEQUENCE</scope>
    <source>
        <strain evidence="4">DSM 46694</strain>
    </source>
</reference>
<dbReference type="EC" id="2.5.1.10" evidence="4"/>
<evidence type="ECO:0000256" key="2">
    <source>
        <dbReference type="ARBA" id="ARBA00022842"/>
    </source>
</evidence>
<organism evidence="4 5">
    <name type="scientific">Nonomuraea thailandensis</name>
    <dbReference type="NCBI Taxonomy" id="1188745"/>
    <lineage>
        <taxon>Bacteria</taxon>
        <taxon>Bacillati</taxon>
        <taxon>Actinomycetota</taxon>
        <taxon>Actinomycetes</taxon>
        <taxon>Streptosporangiales</taxon>
        <taxon>Streptosporangiaceae</taxon>
        <taxon>Nonomuraea</taxon>
    </lineage>
</organism>
<dbReference type="Pfam" id="PF00348">
    <property type="entry name" value="polyprenyl_synt"/>
    <property type="match status" value="1"/>
</dbReference>
<evidence type="ECO:0000256" key="1">
    <source>
        <dbReference type="ARBA" id="ARBA00022723"/>
    </source>
</evidence>
<dbReference type="GO" id="GO:0046872">
    <property type="term" value="F:metal ion binding"/>
    <property type="evidence" value="ECO:0007669"/>
    <property type="project" value="UniProtKB-KW"/>
</dbReference>
<dbReference type="SUPFAM" id="SSF48576">
    <property type="entry name" value="Terpenoid synthases"/>
    <property type="match status" value="1"/>
</dbReference>
<evidence type="ECO:0000313" key="4">
    <source>
        <dbReference type="EMBL" id="MCP2357370.1"/>
    </source>
</evidence>
<dbReference type="GO" id="GO:0004161">
    <property type="term" value="F:dimethylallyltranstransferase activity"/>
    <property type="evidence" value="ECO:0007669"/>
    <property type="project" value="UniProtKB-EC"/>
</dbReference>
<dbReference type="RefSeq" id="WP_253744499.1">
    <property type="nucleotide sequence ID" value="NZ_BAABKA010000015.1"/>
</dbReference>
<dbReference type="GO" id="GO:0004311">
    <property type="term" value="F:geranylgeranyl diphosphate synthase activity"/>
    <property type="evidence" value="ECO:0007669"/>
    <property type="project" value="UniProtKB-EC"/>
</dbReference>
<keyword evidence="5" id="KW-1185">Reference proteome</keyword>
<comment type="caution">
    <text evidence="4">The sequence shown here is derived from an EMBL/GenBank/DDBJ whole genome shotgun (WGS) entry which is preliminary data.</text>
</comment>
<dbReference type="InterPro" id="IPR000092">
    <property type="entry name" value="Polyprenyl_synt"/>
</dbReference>
<accession>A0A9X2K2S0</accession>
<keyword evidence="2" id="KW-0460">Magnesium</keyword>
<keyword evidence="3 4" id="KW-0808">Transferase</keyword>
<comment type="similarity">
    <text evidence="3">Belongs to the FPP/GGPP synthase family.</text>
</comment>
<dbReference type="InterPro" id="IPR033749">
    <property type="entry name" value="Polyprenyl_synt_CS"/>
</dbReference>
<proteinExistence type="inferred from homology"/>
<dbReference type="AlphaFoldDB" id="A0A9X2K2S0"/>
<dbReference type="Gene3D" id="1.10.600.10">
    <property type="entry name" value="Farnesyl Diphosphate Synthase"/>
    <property type="match status" value="1"/>
</dbReference>
<dbReference type="GO" id="GO:0008299">
    <property type="term" value="P:isoprenoid biosynthetic process"/>
    <property type="evidence" value="ECO:0007669"/>
    <property type="project" value="InterPro"/>
</dbReference>
<dbReference type="PANTHER" id="PTHR12001:SF86">
    <property type="entry name" value="GERANYLGERANYL DIPHOSPHATE SYNTHASE"/>
    <property type="match status" value="1"/>
</dbReference>
<dbReference type="EC" id="2.5.1.1" evidence="4"/>
<dbReference type="PROSITE" id="PS00723">
    <property type="entry name" value="POLYPRENYL_SYNTHASE_1"/>
    <property type="match status" value="1"/>
</dbReference>